<feature type="compositionally biased region" description="Polar residues" evidence="1">
    <location>
        <begin position="785"/>
        <end position="813"/>
    </location>
</feature>
<gene>
    <name evidence="2" type="ORF">SCHPADRAFT_550752</name>
</gene>
<organism evidence="2 3">
    <name type="scientific">Schizopora paradoxa</name>
    <dbReference type="NCBI Taxonomy" id="27342"/>
    <lineage>
        <taxon>Eukaryota</taxon>
        <taxon>Fungi</taxon>
        <taxon>Dikarya</taxon>
        <taxon>Basidiomycota</taxon>
        <taxon>Agaricomycotina</taxon>
        <taxon>Agaricomycetes</taxon>
        <taxon>Hymenochaetales</taxon>
        <taxon>Schizoporaceae</taxon>
        <taxon>Schizopora</taxon>
    </lineage>
</organism>
<dbReference type="STRING" id="27342.A0A0H2RY61"/>
<feature type="compositionally biased region" description="Polar residues" evidence="1">
    <location>
        <begin position="43"/>
        <end position="52"/>
    </location>
</feature>
<feature type="compositionally biased region" description="Basic residues" evidence="1">
    <location>
        <begin position="78"/>
        <end position="91"/>
    </location>
</feature>
<feature type="region of interest" description="Disordered" evidence="1">
    <location>
        <begin position="1185"/>
        <end position="1208"/>
    </location>
</feature>
<feature type="compositionally biased region" description="Polar residues" evidence="1">
    <location>
        <begin position="9"/>
        <end position="22"/>
    </location>
</feature>
<feature type="compositionally biased region" description="Polar residues" evidence="1">
    <location>
        <begin position="999"/>
        <end position="1013"/>
    </location>
</feature>
<feature type="region of interest" description="Disordered" evidence="1">
    <location>
        <begin position="363"/>
        <end position="689"/>
    </location>
</feature>
<feature type="compositionally biased region" description="Polar residues" evidence="1">
    <location>
        <begin position="1021"/>
        <end position="1032"/>
    </location>
</feature>
<protein>
    <submittedName>
        <fullName evidence="2">Uncharacterized protein</fullName>
    </submittedName>
</protein>
<reference evidence="2 3" key="1">
    <citation type="submission" date="2015-04" db="EMBL/GenBank/DDBJ databases">
        <title>Complete genome sequence of Schizopora paradoxa KUC8140, a cosmopolitan wood degrader in East Asia.</title>
        <authorList>
            <consortium name="DOE Joint Genome Institute"/>
            <person name="Min B."/>
            <person name="Park H."/>
            <person name="Jang Y."/>
            <person name="Kim J.-J."/>
            <person name="Kim K.H."/>
            <person name="Pangilinan J."/>
            <person name="Lipzen A."/>
            <person name="Riley R."/>
            <person name="Grigoriev I.V."/>
            <person name="Spatafora J.W."/>
            <person name="Choi I.-G."/>
        </authorList>
    </citation>
    <scope>NUCLEOTIDE SEQUENCE [LARGE SCALE GENOMIC DNA]</scope>
    <source>
        <strain evidence="2 3">KUC8140</strain>
    </source>
</reference>
<evidence type="ECO:0000256" key="1">
    <source>
        <dbReference type="SAM" id="MobiDB-lite"/>
    </source>
</evidence>
<feature type="compositionally biased region" description="Low complexity" evidence="1">
    <location>
        <begin position="241"/>
        <end position="250"/>
    </location>
</feature>
<feature type="region of interest" description="Disordered" evidence="1">
    <location>
        <begin position="784"/>
        <end position="816"/>
    </location>
</feature>
<feature type="compositionally biased region" description="Polar residues" evidence="1">
    <location>
        <begin position="910"/>
        <end position="922"/>
    </location>
</feature>
<evidence type="ECO:0000313" key="2">
    <source>
        <dbReference type="EMBL" id="KLO09736.1"/>
    </source>
</evidence>
<feature type="compositionally biased region" description="Basic and acidic residues" evidence="1">
    <location>
        <begin position="1118"/>
        <end position="1127"/>
    </location>
</feature>
<dbReference type="OrthoDB" id="3258279at2759"/>
<feature type="region of interest" description="Disordered" evidence="1">
    <location>
        <begin position="1"/>
        <end position="187"/>
    </location>
</feature>
<dbReference type="AlphaFoldDB" id="A0A0H2RY61"/>
<proteinExistence type="predicted"/>
<feature type="compositionally biased region" description="Basic and acidic residues" evidence="1">
    <location>
        <begin position="1089"/>
        <end position="1102"/>
    </location>
</feature>
<dbReference type="InParanoid" id="A0A0H2RY61"/>
<feature type="region of interest" description="Disordered" evidence="1">
    <location>
        <begin position="743"/>
        <end position="769"/>
    </location>
</feature>
<feature type="compositionally biased region" description="Polar residues" evidence="1">
    <location>
        <begin position="318"/>
        <end position="332"/>
    </location>
</feature>
<feature type="region of interest" description="Disordered" evidence="1">
    <location>
        <begin position="942"/>
        <end position="1155"/>
    </location>
</feature>
<feature type="compositionally biased region" description="Polar residues" evidence="1">
    <location>
        <begin position="1198"/>
        <end position="1208"/>
    </location>
</feature>
<feature type="compositionally biased region" description="Basic residues" evidence="1">
    <location>
        <begin position="251"/>
        <end position="261"/>
    </location>
</feature>
<feature type="region of interest" description="Disordered" evidence="1">
    <location>
        <begin position="206"/>
        <end position="336"/>
    </location>
</feature>
<dbReference type="Proteomes" id="UP000053477">
    <property type="component" value="Unassembled WGS sequence"/>
</dbReference>
<keyword evidence="3" id="KW-1185">Reference proteome</keyword>
<feature type="compositionally biased region" description="Acidic residues" evidence="1">
    <location>
        <begin position="672"/>
        <end position="687"/>
    </location>
</feature>
<evidence type="ECO:0000313" key="3">
    <source>
        <dbReference type="Proteomes" id="UP000053477"/>
    </source>
</evidence>
<dbReference type="EMBL" id="KQ086046">
    <property type="protein sequence ID" value="KLO09736.1"/>
    <property type="molecule type" value="Genomic_DNA"/>
</dbReference>
<accession>A0A0H2RY61</accession>
<name>A0A0H2RY61_9AGAM</name>
<feature type="compositionally biased region" description="Acidic residues" evidence="1">
    <location>
        <begin position="447"/>
        <end position="456"/>
    </location>
</feature>
<feature type="compositionally biased region" description="Acidic residues" evidence="1">
    <location>
        <begin position="548"/>
        <end position="559"/>
    </location>
</feature>
<feature type="region of interest" description="Disordered" evidence="1">
    <location>
        <begin position="899"/>
        <end position="930"/>
    </location>
</feature>
<sequence>MTDDMHDASPSTALKQANTTAMLSPPPEEELRQLTAAAKSKRNNTFFSSLSPGTPIAQPLADSSRVNLNMQDTETANKVKRKRSSPMKSHHSATGNAHLLEGEQRASDSGSNSNFPATPNPRVRKQTKHSAQTPTRARSPANAIFSGSPSKSKSKRATIVAQALDASPTRKRPGTRTSSVVPMSPHAFNPNADYVPPSMLSVATAEHGGASASFRRRGSTPIPPYEPPAERFTPPREIQLPAAPSTASPSKSKRRTTHTKPHSKEKGPIRASTPLPIKLEPPEIDLTVPPPPPSPSDDPILLIGTSRPFPSTPKKRGSSSGPTTKHTPSSLVSELDADIDMDIPQPSFAPSSSFFSDEIPPVFDFENMDANNGGAWSDSDDDQPGPGEPGVVEGEGEFTGRFYQYRSPVKVHDPPSSATRVRIDQWGKPISPHPKLLIADGSISADAIEEQDEVEDSPSAPKSRKVSPVPEFEEGSSGWVDESAAGPSGSRLPMTLSEIEEMKFGETSMAQDGGGEQDITVEDEGDNPPFVGAEDPGETSQRPISPDDSNDVGMEDVEAMAEMNGGHDESSPTAVETTDIDSFQDENHSRRRSRSPVIESDTAPPRSATPPTLDLTRERSPFTGVAKSLQRRSSQNFQIFAARPRSPSVNPFAEESPISRKQNVELPMQAPMDEDEAEDGSDSESVESDVSVVKIVSNDPKAAARAAAILKMHDYDMIERERLRRKAVEDKLRKFRRKSALESGVGKSYMSPKNRRRTMGLHGPSSLADVSVPDLMKEAELELRNTPSRSRATTPQVQVRTPAQSESPVTPSLSLPGPRDWLKANWKRLDSCFTDERYQIAATRGFPLGTLASVDEVDDANVVERFADEMGGYAVLEQFGPAWTLEKLTLRVQSLRKRQRIGQGAPPTPSLTSRLASASPSGSMIVPDFTPTPLERISRLPFFRKPSLPPPETPTMFTKPRPPVPPFILSPKRNHLRDEAPVSPTTHQAEDEIFEPSEDATQMMSPSVSPNRSPQDEEGPSFSTDPEQQQRPPASAVKRSLSYLTSWLRASAQKPRLVRKEAHRLPGLPPPPPDVLGKPRGPVSTPSKRAAEKAPHPKDLVELQHAPLPPEPSRIPKKKVEPKRLVDLNHLPTPQPKEAPRAVIPRRSSSSSVKDLIKSFESLDDDSQRMMARAANKDLQRVRSIDSIGGKVKKSVGAGTSKQPSWKP</sequence>
<feature type="compositionally biased region" description="Polar residues" evidence="1">
    <location>
        <begin position="107"/>
        <end position="117"/>
    </location>
</feature>
<feature type="compositionally biased region" description="Polar residues" evidence="1">
    <location>
        <begin position="64"/>
        <end position="76"/>
    </location>
</feature>